<evidence type="ECO:0000313" key="2">
    <source>
        <dbReference type="Proteomes" id="UP001174694"/>
    </source>
</evidence>
<sequence>MLSRYPFQLRRICHHHGLLNDDDIHDLGAAHWHSANANADVNDHEHEYAFDKHDTSVNTFVGDCDTVLVDLNAFGFEHTYSLIDDYHFDSTHPELTASILNYLTKTQHNLILSVLEYNWHTSLHIPIVFP</sequence>
<evidence type="ECO:0000313" key="1">
    <source>
        <dbReference type="EMBL" id="KAJ9142452.1"/>
    </source>
</evidence>
<reference evidence="1" key="1">
    <citation type="submission" date="2022-07" db="EMBL/GenBank/DDBJ databases">
        <title>Fungi with potential for degradation of polypropylene.</title>
        <authorList>
            <person name="Gostincar C."/>
        </authorList>
    </citation>
    <scope>NUCLEOTIDE SEQUENCE</scope>
    <source>
        <strain evidence="1">EXF-13308</strain>
    </source>
</reference>
<keyword evidence="2" id="KW-1185">Reference proteome</keyword>
<gene>
    <name evidence="1" type="ORF">NKR23_g7249</name>
</gene>
<organism evidence="1 2">
    <name type="scientific">Pleurostoma richardsiae</name>
    <dbReference type="NCBI Taxonomy" id="41990"/>
    <lineage>
        <taxon>Eukaryota</taxon>
        <taxon>Fungi</taxon>
        <taxon>Dikarya</taxon>
        <taxon>Ascomycota</taxon>
        <taxon>Pezizomycotina</taxon>
        <taxon>Sordariomycetes</taxon>
        <taxon>Sordariomycetidae</taxon>
        <taxon>Calosphaeriales</taxon>
        <taxon>Pleurostomataceae</taxon>
        <taxon>Pleurostoma</taxon>
    </lineage>
</organism>
<proteinExistence type="predicted"/>
<protein>
    <submittedName>
        <fullName evidence="1">Uncharacterized protein</fullName>
    </submittedName>
</protein>
<dbReference type="EMBL" id="JANBVO010000022">
    <property type="protein sequence ID" value="KAJ9142452.1"/>
    <property type="molecule type" value="Genomic_DNA"/>
</dbReference>
<dbReference type="AlphaFoldDB" id="A0AA38VN10"/>
<comment type="caution">
    <text evidence="1">The sequence shown here is derived from an EMBL/GenBank/DDBJ whole genome shotgun (WGS) entry which is preliminary data.</text>
</comment>
<accession>A0AA38VN10</accession>
<dbReference type="Proteomes" id="UP001174694">
    <property type="component" value="Unassembled WGS sequence"/>
</dbReference>
<name>A0AA38VN10_9PEZI</name>